<dbReference type="EMBL" id="JAGFNK010000087">
    <property type="protein sequence ID" value="KAI9508536.1"/>
    <property type="molecule type" value="Genomic_DNA"/>
</dbReference>
<protein>
    <submittedName>
        <fullName evidence="1">Uncharacterized protein</fullName>
    </submittedName>
</protein>
<organism evidence="1 2">
    <name type="scientific">Russula earlei</name>
    <dbReference type="NCBI Taxonomy" id="71964"/>
    <lineage>
        <taxon>Eukaryota</taxon>
        <taxon>Fungi</taxon>
        <taxon>Dikarya</taxon>
        <taxon>Basidiomycota</taxon>
        <taxon>Agaricomycotina</taxon>
        <taxon>Agaricomycetes</taxon>
        <taxon>Russulales</taxon>
        <taxon>Russulaceae</taxon>
        <taxon>Russula</taxon>
    </lineage>
</organism>
<sequence length="306" mass="33568">MSAYGTFTATSTSVDLLPSTIWDLPQPVRDKPASPFRRLAMHHLRLDRARTLPDLLEYTHRVFAAEIEEGRTYPQETDGLGRGSGSDSRGGDGMLSSGVEDASTADREVYTRAAYEAYFWAGDVIVAIGTEDDAAHGEGTGRGGNVEASRGGRSWEEALVGFYYVKPNYPGRSSHPTGIRATVSPLPTPPVTHAMGVLRTQREGAICNAGFLVPPPHRQFGYGMVLGKSYLHYAPLLGYKASVFNLVYASNTGSLRIWDSLGFTRAGLIPRAGRLRRADGSGEEWVDSIIYYRSFVDEKEWTRPIE</sequence>
<accession>A0ACC0UAP2</accession>
<proteinExistence type="predicted"/>
<keyword evidence="2" id="KW-1185">Reference proteome</keyword>
<evidence type="ECO:0000313" key="2">
    <source>
        <dbReference type="Proteomes" id="UP001207468"/>
    </source>
</evidence>
<comment type="caution">
    <text evidence="1">The sequence shown here is derived from an EMBL/GenBank/DDBJ whole genome shotgun (WGS) entry which is preliminary data.</text>
</comment>
<name>A0ACC0UAP2_9AGAM</name>
<gene>
    <name evidence="1" type="ORF">F5148DRAFT_1148949</name>
</gene>
<evidence type="ECO:0000313" key="1">
    <source>
        <dbReference type="EMBL" id="KAI9508536.1"/>
    </source>
</evidence>
<reference evidence="1" key="1">
    <citation type="submission" date="2021-03" db="EMBL/GenBank/DDBJ databases">
        <title>Evolutionary priming and transition to the ectomycorrhizal habit in an iconic lineage of mushroom-forming fungi: is preadaptation a requirement?</title>
        <authorList>
            <consortium name="DOE Joint Genome Institute"/>
            <person name="Looney B.P."/>
            <person name="Miyauchi S."/>
            <person name="Morin E."/>
            <person name="Drula E."/>
            <person name="Courty P.E."/>
            <person name="Chicoki N."/>
            <person name="Fauchery L."/>
            <person name="Kohler A."/>
            <person name="Kuo A."/>
            <person name="LaButti K."/>
            <person name="Pangilinan J."/>
            <person name="Lipzen A."/>
            <person name="Riley R."/>
            <person name="Andreopoulos W."/>
            <person name="He G."/>
            <person name="Johnson J."/>
            <person name="Barry K.W."/>
            <person name="Grigoriev I.V."/>
            <person name="Nagy L."/>
            <person name="Hibbett D."/>
            <person name="Henrissat B."/>
            <person name="Matheny P.B."/>
            <person name="Labbe J."/>
            <person name="Martin A.F."/>
        </authorList>
    </citation>
    <scope>NUCLEOTIDE SEQUENCE</scope>
    <source>
        <strain evidence="1">BPL698</strain>
    </source>
</reference>
<dbReference type="Proteomes" id="UP001207468">
    <property type="component" value="Unassembled WGS sequence"/>
</dbReference>